<dbReference type="InterPro" id="IPR050738">
    <property type="entry name" value="Sulfatase"/>
</dbReference>
<proteinExistence type="inferred from homology"/>
<feature type="non-terminal residue" evidence="3">
    <location>
        <position position="1"/>
    </location>
</feature>
<name>A0A382XXS2_9ZZZZ</name>
<dbReference type="Gene3D" id="3.30.1120.10">
    <property type="match status" value="1"/>
</dbReference>
<evidence type="ECO:0000256" key="1">
    <source>
        <dbReference type="ARBA" id="ARBA00008779"/>
    </source>
</evidence>
<dbReference type="EMBL" id="UINC01171218">
    <property type="protein sequence ID" value="SVD75670.1"/>
    <property type="molecule type" value="Genomic_DNA"/>
</dbReference>
<dbReference type="SUPFAM" id="SSF53649">
    <property type="entry name" value="Alkaline phosphatase-like"/>
    <property type="match status" value="1"/>
</dbReference>
<gene>
    <name evidence="3" type="ORF">METZ01_LOCUS428524</name>
</gene>
<reference evidence="3" key="1">
    <citation type="submission" date="2018-05" db="EMBL/GenBank/DDBJ databases">
        <authorList>
            <person name="Lanie J.A."/>
            <person name="Ng W.-L."/>
            <person name="Kazmierczak K.M."/>
            <person name="Andrzejewski T.M."/>
            <person name="Davidsen T.M."/>
            <person name="Wayne K.J."/>
            <person name="Tettelin H."/>
            <person name="Glass J.I."/>
            <person name="Rusch D."/>
            <person name="Podicherti R."/>
            <person name="Tsui H.-C.T."/>
            <person name="Winkler M.E."/>
        </authorList>
    </citation>
    <scope>NUCLEOTIDE SEQUENCE</scope>
</reference>
<organism evidence="3">
    <name type="scientific">marine metagenome</name>
    <dbReference type="NCBI Taxonomy" id="408172"/>
    <lineage>
        <taxon>unclassified sequences</taxon>
        <taxon>metagenomes</taxon>
        <taxon>ecological metagenomes</taxon>
    </lineage>
</organism>
<protein>
    <submittedName>
        <fullName evidence="3">Uncharacterized protein</fullName>
    </submittedName>
</protein>
<evidence type="ECO:0000256" key="2">
    <source>
        <dbReference type="ARBA" id="ARBA00022801"/>
    </source>
</evidence>
<dbReference type="AlphaFoldDB" id="A0A382XXS2"/>
<comment type="similarity">
    <text evidence="1">Belongs to the sulfatase family.</text>
</comment>
<keyword evidence="2" id="KW-0378">Hydrolase</keyword>
<dbReference type="Gene3D" id="3.40.720.10">
    <property type="entry name" value="Alkaline Phosphatase, subunit A"/>
    <property type="match status" value="1"/>
</dbReference>
<accession>A0A382XXS2</accession>
<dbReference type="PANTHER" id="PTHR42693:SF53">
    <property type="entry name" value="ENDO-4-O-SULFATASE"/>
    <property type="match status" value="1"/>
</dbReference>
<dbReference type="InterPro" id="IPR017850">
    <property type="entry name" value="Alkaline_phosphatase_core_sf"/>
</dbReference>
<sequence length="149" mass="16330">ILHWPAAVAASQVLSEPVASMDVFATALAAAGGDVSRYEVDGTDLLPYVCDGQAPAPRDLFWEMGPQTAIRRGSMKLVLQGKLVEDASPEDDIHLADLAVDMGERVNLKDRDRRLAQTLKEAAEAWRAGIEERWDHEFCPDYQGTVTHG</sequence>
<dbReference type="GO" id="GO:0004065">
    <property type="term" value="F:arylsulfatase activity"/>
    <property type="evidence" value="ECO:0007669"/>
    <property type="project" value="TreeGrafter"/>
</dbReference>
<dbReference type="PANTHER" id="PTHR42693">
    <property type="entry name" value="ARYLSULFATASE FAMILY MEMBER"/>
    <property type="match status" value="1"/>
</dbReference>
<evidence type="ECO:0000313" key="3">
    <source>
        <dbReference type="EMBL" id="SVD75670.1"/>
    </source>
</evidence>